<evidence type="ECO:0000313" key="2">
    <source>
        <dbReference type="EMBL" id="KAL3788794.1"/>
    </source>
</evidence>
<feature type="compositionally biased region" description="Polar residues" evidence="1">
    <location>
        <begin position="7"/>
        <end position="27"/>
    </location>
</feature>
<name>A0ABD3PM50_9STRA</name>
<sequence>MFKYFSAKQQNNKQNKSDDSTPITTTGIDRPTMKFVQDSSSFPGNTAKAITCFDNFEEIESMLPSAQELMDDISDIKQGNKGKLPRRNSRDMLHEILKVLEEELTNDAADVVAKS</sequence>
<reference evidence="2 3" key="1">
    <citation type="journal article" date="2020" name="G3 (Bethesda)">
        <title>Improved Reference Genome for Cyclotella cryptica CCMP332, a Model for Cell Wall Morphogenesis, Salinity Adaptation, and Lipid Production in Diatoms (Bacillariophyta).</title>
        <authorList>
            <person name="Roberts W.R."/>
            <person name="Downey K.M."/>
            <person name="Ruck E.C."/>
            <person name="Traller J.C."/>
            <person name="Alverson A.J."/>
        </authorList>
    </citation>
    <scope>NUCLEOTIDE SEQUENCE [LARGE SCALE GENOMIC DNA]</scope>
    <source>
        <strain evidence="2 3">CCMP332</strain>
    </source>
</reference>
<organism evidence="2 3">
    <name type="scientific">Cyclotella cryptica</name>
    <dbReference type="NCBI Taxonomy" id="29204"/>
    <lineage>
        <taxon>Eukaryota</taxon>
        <taxon>Sar</taxon>
        <taxon>Stramenopiles</taxon>
        <taxon>Ochrophyta</taxon>
        <taxon>Bacillariophyta</taxon>
        <taxon>Coscinodiscophyceae</taxon>
        <taxon>Thalassiosirophycidae</taxon>
        <taxon>Stephanodiscales</taxon>
        <taxon>Stephanodiscaceae</taxon>
        <taxon>Cyclotella</taxon>
    </lineage>
</organism>
<protein>
    <submittedName>
        <fullName evidence="2">Uncharacterized protein</fullName>
    </submittedName>
</protein>
<accession>A0ABD3PM50</accession>
<comment type="caution">
    <text evidence="2">The sequence shown here is derived from an EMBL/GenBank/DDBJ whole genome shotgun (WGS) entry which is preliminary data.</text>
</comment>
<dbReference type="EMBL" id="JABMIG020000151">
    <property type="protein sequence ID" value="KAL3788794.1"/>
    <property type="molecule type" value="Genomic_DNA"/>
</dbReference>
<gene>
    <name evidence="2" type="ORF">HJC23_006247</name>
</gene>
<feature type="region of interest" description="Disordered" evidence="1">
    <location>
        <begin position="1"/>
        <end position="28"/>
    </location>
</feature>
<keyword evidence="3" id="KW-1185">Reference proteome</keyword>
<dbReference type="Proteomes" id="UP001516023">
    <property type="component" value="Unassembled WGS sequence"/>
</dbReference>
<evidence type="ECO:0000256" key="1">
    <source>
        <dbReference type="SAM" id="MobiDB-lite"/>
    </source>
</evidence>
<proteinExistence type="predicted"/>
<dbReference type="AlphaFoldDB" id="A0ABD3PM50"/>
<evidence type="ECO:0000313" key="3">
    <source>
        <dbReference type="Proteomes" id="UP001516023"/>
    </source>
</evidence>